<evidence type="ECO:0008006" key="4">
    <source>
        <dbReference type="Google" id="ProtNLM"/>
    </source>
</evidence>
<organism evidence="2 3">
    <name type="scientific">Curtobacterium herbarum</name>
    <dbReference type="NCBI Taxonomy" id="150122"/>
    <lineage>
        <taxon>Bacteria</taxon>
        <taxon>Bacillati</taxon>
        <taxon>Actinomycetota</taxon>
        <taxon>Actinomycetes</taxon>
        <taxon>Micrococcales</taxon>
        <taxon>Microbacteriaceae</taxon>
        <taxon>Curtobacterium</taxon>
    </lineage>
</organism>
<feature type="region of interest" description="Disordered" evidence="1">
    <location>
        <begin position="42"/>
        <end position="62"/>
    </location>
</feature>
<reference evidence="3" key="1">
    <citation type="journal article" date="2019" name="Int. J. Syst. Evol. Microbiol.">
        <title>The Global Catalogue of Microorganisms (GCM) 10K type strain sequencing project: providing services to taxonomists for standard genome sequencing and annotation.</title>
        <authorList>
            <consortium name="The Broad Institute Genomics Platform"/>
            <consortium name="The Broad Institute Genome Sequencing Center for Infectious Disease"/>
            <person name="Wu L."/>
            <person name="Ma J."/>
        </authorList>
    </citation>
    <scope>NUCLEOTIDE SEQUENCE [LARGE SCALE GENOMIC DNA]</scope>
    <source>
        <strain evidence="3">JCM 12140</strain>
    </source>
</reference>
<feature type="region of interest" description="Disordered" evidence="1">
    <location>
        <begin position="1"/>
        <end position="24"/>
    </location>
</feature>
<proteinExistence type="predicted"/>
<dbReference type="Proteomes" id="UP001501742">
    <property type="component" value="Unassembled WGS sequence"/>
</dbReference>
<sequence>MSSAFDPSKGLAIPEEQISDDGLELDEDPAALGIQFEVVSGGTADPAAALPPREPGEEDSIS</sequence>
<evidence type="ECO:0000256" key="1">
    <source>
        <dbReference type="SAM" id="MobiDB-lite"/>
    </source>
</evidence>
<evidence type="ECO:0000313" key="2">
    <source>
        <dbReference type="EMBL" id="GAA1492967.1"/>
    </source>
</evidence>
<evidence type="ECO:0000313" key="3">
    <source>
        <dbReference type="Proteomes" id="UP001501742"/>
    </source>
</evidence>
<name>A0ABP4K2I8_9MICO</name>
<gene>
    <name evidence="2" type="ORF">GCM10009627_13130</name>
</gene>
<accession>A0ABP4K2I8</accession>
<keyword evidence="3" id="KW-1185">Reference proteome</keyword>
<dbReference type="EMBL" id="BAAAJX010000005">
    <property type="protein sequence ID" value="GAA1492967.1"/>
    <property type="molecule type" value="Genomic_DNA"/>
</dbReference>
<comment type="caution">
    <text evidence="2">The sequence shown here is derived from an EMBL/GenBank/DDBJ whole genome shotgun (WGS) entry which is preliminary data.</text>
</comment>
<protein>
    <recommendedName>
        <fullName evidence="4">Multidrug transporter</fullName>
    </recommendedName>
</protein>